<protein>
    <submittedName>
        <fullName evidence="3">Porin family protein</fullName>
    </submittedName>
</protein>
<proteinExistence type="predicted"/>
<feature type="signal peptide" evidence="1">
    <location>
        <begin position="1"/>
        <end position="22"/>
    </location>
</feature>
<accession>A0ABW5NKS6</accession>
<sequence>MYKKLLLLICGASLVGSLESQAQQRLEIGLSGGYTHNTLSADVGYRSFTKYQPSAGFQVSVPVQYHLNDWFGIQLDLSYIQKNYALKRTGFFEGVNSEITNNFIQAPLMAHFSFGTEKIRGFLNLGGYVGYWTSSRFQSTVPNPFSPDKELDDNDQIYNYNDLVDYYSHSGKVEFDSRRDRRVELGLVSGVGAEYRIDERFKVFAEARYYYSATDLQKDYMINQTPRYNNTIGLQAGVFYALWSK</sequence>
<dbReference type="InterPro" id="IPR011250">
    <property type="entry name" value="OMP/PagP_B-barrel"/>
</dbReference>
<keyword evidence="4" id="KW-1185">Reference proteome</keyword>
<feature type="chain" id="PRO_5045851792" evidence="1">
    <location>
        <begin position="23"/>
        <end position="245"/>
    </location>
</feature>
<dbReference type="Proteomes" id="UP001597393">
    <property type="component" value="Unassembled WGS sequence"/>
</dbReference>
<dbReference type="SUPFAM" id="SSF56925">
    <property type="entry name" value="OMPA-like"/>
    <property type="match status" value="1"/>
</dbReference>
<name>A0ABW5NKS6_9SPHI</name>
<dbReference type="Pfam" id="PF13568">
    <property type="entry name" value="OMP_b-brl_2"/>
    <property type="match status" value="1"/>
</dbReference>
<gene>
    <name evidence="3" type="ORF">ACFSQ3_07765</name>
</gene>
<dbReference type="Gene3D" id="2.40.160.20">
    <property type="match status" value="1"/>
</dbReference>
<dbReference type="InterPro" id="IPR025665">
    <property type="entry name" value="Beta-barrel_OMP_2"/>
</dbReference>
<evidence type="ECO:0000259" key="2">
    <source>
        <dbReference type="Pfam" id="PF13568"/>
    </source>
</evidence>
<organism evidence="3 4">
    <name type="scientific">Sphingobacterium corticis</name>
    <dbReference type="NCBI Taxonomy" id="1812823"/>
    <lineage>
        <taxon>Bacteria</taxon>
        <taxon>Pseudomonadati</taxon>
        <taxon>Bacteroidota</taxon>
        <taxon>Sphingobacteriia</taxon>
        <taxon>Sphingobacteriales</taxon>
        <taxon>Sphingobacteriaceae</taxon>
        <taxon>Sphingobacterium</taxon>
    </lineage>
</organism>
<keyword evidence="1" id="KW-0732">Signal</keyword>
<evidence type="ECO:0000313" key="4">
    <source>
        <dbReference type="Proteomes" id="UP001597393"/>
    </source>
</evidence>
<comment type="caution">
    <text evidence="3">The sequence shown here is derived from an EMBL/GenBank/DDBJ whole genome shotgun (WGS) entry which is preliminary data.</text>
</comment>
<evidence type="ECO:0000256" key="1">
    <source>
        <dbReference type="SAM" id="SignalP"/>
    </source>
</evidence>
<evidence type="ECO:0000313" key="3">
    <source>
        <dbReference type="EMBL" id="MFD2598847.1"/>
    </source>
</evidence>
<feature type="domain" description="Outer membrane protein beta-barrel" evidence="2">
    <location>
        <begin position="21"/>
        <end position="216"/>
    </location>
</feature>
<dbReference type="RefSeq" id="WP_380868978.1">
    <property type="nucleotide sequence ID" value="NZ_JBHUMA010000006.1"/>
</dbReference>
<dbReference type="EMBL" id="JBHUMA010000006">
    <property type="protein sequence ID" value="MFD2598847.1"/>
    <property type="molecule type" value="Genomic_DNA"/>
</dbReference>
<reference evidence="4" key="1">
    <citation type="journal article" date="2019" name="Int. J. Syst. Evol. Microbiol.">
        <title>The Global Catalogue of Microorganisms (GCM) 10K type strain sequencing project: providing services to taxonomists for standard genome sequencing and annotation.</title>
        <authorList>
            <consortium name="The Broad Institute Genomics Platform"/>
            <consortium name="The Broad Institute Genome Sequencing Center for Infectious Disease"/>
            <person name="Wu L."/>
            <person name="Ma J."/>
        </authorList>
    </citation>
    <scope>NUCLEOTIDE SEQUENCE [LARGE SCALE GENOMIC DNA]</scope>
    <source>
        <strain evidence="4">KCTC 42248</strain>
    </source>
</reference>